<comment type="caution">
    <text evidence="2">The sequence shown here is derived from an EMBL/GenBank/DDBJ whole genome shotgun (WGS) entry which is preliminary data.</text>
</comment>
<accession>A0AAE2BQN5</accession>
<reference evidence="2" key="2">
    <citation type="journal article" date="2024" name="Plant">
        <title>Genomic evolution and insights into agronomic trait innovations of Sesamum species.</title>
        <authorList>
            <person name="Miao H."/>
            <person name="Wang L."/>
            <person name="Qu L."/>
            <person name="Liu H."/>
            <person name="Sun Y."/>
            <person name="Le M."/>
            <person name="Wang Q."/>
            <person name="Wei S."/>
            <person name="Zheng Y."/>
            <person name="Lin W."/>
            <person name="Duan Y."/>
            <person name="Cao H."/>
            <person name="Xiong S."/>
            <person name="Wang X."/>
            <person name="Wei L."/>
            <person name="Li C."/>
            <person name="Ma Q."/>
            <person name="Ju M."/>
            <person name="Zhao R."/>
            <person name="Li G."/>
            <person name="Mu C."/>
            <person name="Tian Q."/>
            <person name="Mei H."/>
            <person name="Zhang T."/>
            <person name="Gao T."/>
            <person name="Zhang H."/>
        </authorList>
    </citation>
    <scope>NUCLEOTIDE SEQUENCE</scope>
    <source>
        <strain evidence="2">K16</strain>
    </source>
</reference>
<dbReference type="AlphaFoldDB" id="A0AAE2BQN5"/>
<sequence>MKTLQDLQTQRVVAIGRKGYKVLNLESETIHIARDVEPKNFSEAKEKQEWREAMQQKVNALEIAAARGWPLHYLDFNNAFLHGTLYEVIYIYAQEGYRVPPGKVCRLKKSLYGLKQASRQWNQEFTNKIKAFGSIQSSHDHRLFVKGSAQQASMFNIHASNIGMQLASSQILERLGGLSSLKKVTRGALYILGDKSSLMEDNEGDDNGKIICRSRIQKHANPLPLPIGVGIWIGGQILSWKSLSSLHILSVLDKAYEDHASRHRHRSPYPRYNLRMHVTAMIPQVRGLILVLSELEILPYRPSVKRLPYDDPRELFQRTSRLGIEGPMETCTK</sequence>
<evidence type="ECO:0000259" key="1">
    <source>
        <dbReference type="Pfam" id="PF07727"/>
    </source>
</evidence>
<proteinExistence type="predicted"/>
<evidence type="ECO:0000313" key="3">
    <source>
        <dbReference type="Proteomes" id="UP001289374"/>
    </source>
</evidence>
<dbReference type="EMBL" id="JACGWL010000010">
    <property type="protein sequence ID" value="KAK4394219.1"/>
    <property type="molecule type" value="Genomic_DNA"/>
</dbReference>
<dbReference type="Proteomes" id="UP001289374">
    <property type="component" value="Unassembled WGS sequence"/>
</dbReference>
<keyword evidence="3" id="KW-1185">Reference proteome</keyword>
<reference evidence="2" key="1">
    <citation type="submission" date="2020-06" db="EMBL/GenBank/DDBJ databases">
        <authorList>
            <person name="Li T."/>
            <person name="Hu X."/>
            <person name="Zhang T."/>
            <person name="Song X."/>
            <person name="Zhang H."/>
            <person name="Dai N."/>
            <person name="Sheng W."/>
            <person name="Hou X."/>
            <person name="Wei L."/>
        </authorList>
    </citation>
    <scope>NUCLEOTIDE SEQUENCE</scope>
    <source>
        <strain evidence="2">K16</strain>
        <tissue evidence="2">Leaf</tissue>
    </source>
</reference>
<gene>
    <name evidence="2" type="ORF">Sango_1892700</name>
</gene>
<dbReference type="Pfam" id="PF07727">
    <property type="entry name" value="RVT_2"/>
    <property type="match status" value="1"/>
</dbReference>
<protein>
    <submittedName>
        <fullName evidence="2">Retrovirus-related Pol polyprotein from transposon RE1</fullName>
    </submittedName>
</protein>
<evidence type="ECO:0000313" key="2">
    <source>
        <dbReference type="EMBL" id="KAK4394219.1"/>
    </source>
</evidence>
<organism evidence="2 3">
    <name type="scientific">Sesamum angolense</name>
    <dbReference type="NCBI Taxonomy" id="2727404"/>
    <lineage>
        <taxon>Eukaryota</taxon>
        <taxon>Viridiplantae</taxon>
        <taxon>Streptophyta</taxon>
        <taxon>Embryophyta</taxon>
        <taxon>Tracheophyta</taxon>
        <taxon>Spermatophyta</taxon>
        <taxon>Magnoliopsida</taxon>
        <taxon>eudicotyledons</taxon>
        <taxon>Gunneridae</taxon>
        <taxon>Pentapetalae</taxon>
        <taxon>asterids</taxon>
        <taxon>lamiids</taxon>
        <taxon>Lamiales</taxon>
        <taxon>Pedaliaceae</taxon>
        <taxon>Sesamum</taxon>
    </lineage>
</organism>
<feature type="domain" description="Reverse transcriptase Ty1/copia-type" evidence="1">
    <location>
        <begin position="61"/>
        <end position="158"/>
    </location>
</feature>
<dbReference type="InterPro" id="IPR013103">
    <property type="entry name" value="RVT_2"/>
</dbReference>
<name>A0AAE2BQN5_9LAMI</name>